<evidence type="ECO:0000313" key="2">
    <source>
        <dbReference type="Proteomes" id="UP001300012"/>
    </source>
</evidence>
<dbReference type="RefSeq" id="WP_258215074.1">
    <property type="nucleotide sequence ID" value="NZ_JANQBD010000015.1"/>
</dbReference>
<evidence type="ECO:0008006" key="3">
    <source>
        <dbReference type="Google" id="ProtNLM"/>
    </source>
</evidence>
<dbReference type="EMBL" id="JANQBD010000015">
    <property type="protein sequence ID" value="MCR8633498.1"/>
    <property type="molecule type" value="Genomic_DNA"/>
</dbReference>
<accession>A0ABT1YJX5</accession>
<sequence>MPNVTFNRDSLKVSGFNRSPFPFEIEIRNVDAAGLTKIIQLNESRPKRDEEGNTLYLLPQPDQEEQSFQTIRSESAELTNEPCMILSMVQVPLMENGKQKSYQPIQKVDVLDEEGSIIGEEEIPIGPPLLLFTTHEELQQKKNEQGQLIYWQEKEIEETIFVPVAPLEIANNHLDYVEGLDVALEDFIQPKTVTIEEDMSEFNFEDIRQHKERQLIRKTFYSIALLFENMEDLFSDSLSGYNADLWTDRISFPPDGTARTIKLQLPQAAATIGLRLETSGDGLETEIGVLASELIPVDARNEVTFPDQVSEVYVRFTNSSDKRIDLFSFALLV</sequence>
<reference evidence="1 2" key="1">
    <citation type="submission" date="2022-08" db="EMBL/GenBank/DDBJ databases">
        <title>Paenibacillus endoradicis sp. nov., Paenibacillus radicibacter sp. nov and Paenibacillus pararadicis sp. nov., three cold-adapted plant growth-promoting bacteria isolated from root of Larix gmelinii in Great Khingan.</title>
        <authorList>
            <person name="Xue H."/>
        </authorList>
    </citation>
    <scope>NUCLEOTIDE SEQUENCE [LARGE SCALE GENOMIC DNA]</scope>
    <source>
        <strain evidence="1 2">N5-1-1-5</strain>
    </source>
</reference>
<gene>
    <name evidence="1" type="ORF">NV381_20140</name>
</gene>
<evidence type="ECO:0000313" key="1">
    <source>
        <dbReference type="EMBL" id="MCR8633498.1"/>
    </source>
</evidence>
<keyword evidence="2" id="KW-1185">Reference proteome</keyword>
<name>A0ABT1YJX5_9BACL</name>
<dbReference type="Proteomes" id="UP001300012">
    <property type="component" value="Unassembled WGS sequence"/>
</dbReference>
<proteinExistence type="predicted"/>
<organism evidence="1 2">
    <name type="scientific">Paenibacillus radicis</name>
    <name type="common">ex Xue et al. 2023</name>
    <dbReference type="NCBI Taxonomy" id="2972489"/>
    <lineage>
        <taxon>Bacteria</taxon>
        <taxon>Bacillati</taxon>
        <taxon>Bacillota</taxon>
        <taxon>Bacilli</taxon>
        <taxon>Bacillales</taxon>
        <taxon>Paenibacillaceae</taxon>
        <taxon>Paenibacillus</taxon>
    </lineage>
</organism>
<protein>
    <recommendedName>
        <fullName evidence="3">SLAP domain-containing protein</fullName>
    </recommendedName>
</protein>
<comment type="caution">
    <text evidence="1">The sequence shown here is derived from an EMBL/GenBank/DDBJ whole genome shotgun (WGS) entry which is preliminary data.</text>
</comment>